<accession>M4F9I2</accession>
<dbReference type="EnsemblPlants" id="Bra037745.1">
    <property type="protein sequence ID" value="Bra037745.1-P"/>
    <property type="gene ID" value="Bra037745"/>
</dbReference>
<dbReference type="Proteomes" id="UP000011750">
    <property type="component" value="Chromosome A04"/>
</dbReference>
<reference evidence="2 3" key="2">
    <citation type="journal article" date="2018" name="Hortic Res">
        <title>Improved Brassica rapa reference genome by single-molecule sequencing and chromosome conformation capture technologies.</title>
        <authorList>
            <person name="Zhang L."/>
            <person name="Cai X."/>
            <person name="Wu J."/>
            <person name="Liu M."/>
            <person name="Grob S."/>
            <person name="Cheng F."/>
            <person name="Liang J."/>
            <person name="Cai C."/>
            <person name="Liu Z."/>
            <person name="Liu B."/>
            <person name="Wang F."/>
            <person name="Li S."/>
            <person name="Liu F."/>
            <person name="Li X."/>
            <person name="Cheng L."/>
            <person name="Yang W."/>
            <person name="Li M.H."/>
            <person name="Grossniklaus U."/>
            <person name="Zheng H."/>
            <person name="Wang X."/>
        </authorList>
    </citation>
    <scope>NUCLEOTIDE SEQUENCE [LARGE SCALE GENOMIC DNA]</scope>
    <source>
        <strain evidence="2 3">cv. Chiifu-401-42</strain>
    </source>
</reference>
<evidence type="ECO:0000313" key="2">
    <source>
        <dbReference type="EnsemblPlants" id="Bra037745.1-P"/>
    </source>
</evidence>
<dbReference type="HOGENOM" id="CLU_1847940_0_0_1"/>
<dbReference type="AlphaFoldDB" id="M4F9I2"/>
<proteinExistence type="predicted"/>
<dbReference type="InterPro" id="IPR056592">
    <property type="entry name" value="Beta-prop_At3g26010-like"/>
</dbReference>
<keyword evidence="3" id="KW-1185">Reference proteome</keyword>
<dbReference type="InParanoid" id="M4F9I2"/>
<name>M4F9I2_BRACM</name>
<reference evidence="2 3" key="1">
    <citation type="journal article" date="2011" name="Nat. Genet.">
        <title>The genome of the mesopolyploid crop species Brassica rapa.</title>
        <authorList>
            <consortium name="Brassica rapa Genome Sequencing Project Consortium"/>
            <person name="Wang X."/>
            <person name="Wang H."/>
            <person name="Wang J."/>
            <person name="Sun R."/>
            <person name="Wu J."/>
            <person name="Liu S."/>
            <person name="Bai Y."/>
            <person name="Mun J.H."/>
            <person name="Bancroft I."/>
            <person name="Cheng F."/>
            <person name="Huang S."/>
            <person name="Li X."/>
            <person name="Hua W."/>
            <person name="Wang J."/>
            <person name="Wang X."/>
            <person name="Freeling M."/>
            <person name="Pires J.C."/>
            <person name="Paterson A.H."/>
            <person name="Chalhoub B."/>
            <person name="Wang B."/>
            <person name="Hayward A."/>
            <person name="Sharpe A.G."/>
            <person name="Park B.S."/>
            <person name="Weisshaar B."/>
            <person name="Liu B."/>
            <person name="Li B."/>
            <person name="Liu B."/>
            <person name="Tong C."/>
            <person name="Song C."/>
            <person name="Duran C."/>
            <person name="Peng C."/>
            <person name="Geng C."/>
            <person name="Koh C."/>
            <person name="Lin C."/>
            <person name="Edwards D."/>
            <person name="Mu D."/>
            <person name="Shen D."/>
            <person name="Soumpourou E."/>
            <person name="Li F."/>
            <person name="Fraser F."/>
            <person name="Conant G."/>
            <person name="Lassalle G."/>
            <person name="King G.J."/>
            <person name="Bonnema G."/>
            <person name="Tang H."/>
            <person name="Wang H."/>
            <person name="Belcram H."/>
            <person name="Zhou H."/>
            <person name="Hirakawa H."/>
            <person name="Abe H."/>
            <person name="Guo H."/>
            <person name="Wang H."/>
            <person name="Jin H."/>
            <person name="Parkin I.A."/>
            <person name="Batley J."/>
            <person name="Kim J.S."/>
            <person name="Just J."/>
            <person name="Li J."/>
            <person name="Xu J."/>
            <person name="Deng J."/>
            <person name="Kim J.A."/>
            <person name="Li J."/>
            <person name="Yu J."/>
            <person name="Meng J."/>
            <person name="Wang J."/>
            <person name="Min J."/>
            <person name="Poulain J."/>
            <person name="Wang J."/>
            <person name="Hatakeyama K."/>
            <person name="Wu K."/>
            <person name="Wang L."/>
            <person name="Fang L."/>
            <person name="Trick M."/>
            <person name="Links M.G."/>
            <person name="Zhao M."/>
            <person name="Jin M."/>
            <person name="Ramchiary N."/>
            <person name="Drou N."/>
            <person name="Berkman P.J."/>
            <person name="Cai Q."/>
            <person name="Huang Q."/>
            <person name="Li R."/>
            <person name="Tabata S."/>
            <person name="Cheng S."/>
            <person name="Zhang S."/>
            <person name="Zhang S."/>
            <person name="Huang S."/>
            <person name="Sato S."/>
            <person name="Sun S."/>
            <person name="Kwon S.J."/>
            <person name="Choi S.R."/>
            <person name="Lee T.H."/>
            <person name="Fan W."/>
            <person name="Zhao X."/>
            <person name="Tan X."/>
            <person name="Xu X."/>
            <person name="Wang Y."/>
            <person name="Qiu Y."/>
            <person name="Yin Y."/>
            <person name="Li Y."/>
            <person name="Du Y."/>
            <person name="Liao Y."/>
            <person name="Lim Y."/>
            <person name="Narusaka Y."/>
            <person name="Wang Y."/>
            <person name="Wang Z."/>
            <person name="Li Z."/>
            <person name="Wang Z."/>
            <person name="Xiong Z."/>
            <person name="Zhang Z."/>
        </authorList>
    </citation>
    <scope>NUCLEOTIDE SEQUENCE [LARGE SCALE GENOMIC DNA]</scope>
    <source>
        <strain evidence="2 3">cv. Chiifu-401-42</strain>
    </source>
</reference>
<reference evidence="2" key="3">
    <citation type="submission" date="2023-03" db="UniProtKB">
        <authorList>
            <consortium name="EnsemblPlants"/>
        </authorList>
    </citation>
    <scope>IDENTIFICATION</scope>
    <source>
        <strain evidence="2">cv. Chiifu-401-42</strain>
    </source>
</reference>
<protein>
    <recommendedName>
        <fullName evidence="1">F-box protein At3g26010-like beta-propeller domain-containing protein</fullName>
    </recommendedName>
</protein>
<evidence type="ECO:0000259" key="1">
    <source>
        <dbReference type="Pfam" id="PF24750"/>
    </source>
</evidence>
<dbReference type="STRING" id="51351.M4F9I2"/>
<organism evidence="2 3">
    <name type="scientific">Brassica campestris</name>
    <name type="common">Field mustard</name>
    <dbReference type="NCBI Taxonomy" id="3711"/>
    <lineage>
        <taxon>Eukaryota</taxon>
        <taxon>Viridiplantae</taxon>
        <taxon>Streptophyta</taxon>
        <taxon>Embryophyta</taxon>
        <taxon>Tracheophyta</taxon>
        <taxon>Spermatophyta</taxon>
        <taxon>Magnoliopsida</taxon>
        <taxon>eudicotyledons</taxon>
        <taxon>Gunneridae</taxon>
        <taxon>Pentapetalae</taxon>
        <taxon>rosids</taxon>
        <taxon>malvids</taxon>
        <taxon>Brassicales</taxon>
        <taxon>Brassicaceae</taxon>
        <taxon>Brassiceae</taxon>
        <taxon>Brassica</taxon>
    </lineage>
</organism>
<dbReference type="Gramene" id="Bra037745.1">
    <property type="protein sequence ID" value="Bra037745.1-P"/>
    <property type="gene ID" value="Bra037745"/>
</dbReference>
<sequence>MVRIESIPRRGRRTYEGRMCVYSSETGTWTFKQLCSSSSLQRSVLVAHDFYSGEEEECRIIPLPVPDRSSPFVRRTLTTSGGEGDVIYVEISGRKLKVLKLNLKCENSDGEWWQLTRKKDDLDFIRKPRLGVIVKVVGA</sequence>
<evidence type="ECO:0000313" key="3">
    <source>
        <dbReference type="Proteomes" id="UP000011750"/>
    </source>
</evidence>
<feature type="domain" description="F-box protein At3g26010-like beta-propeller" evidence="1">
    <location>
        <begin position="41"/>
        <end position="119"/>
    </location>
</feature>
<dbReference type="Pfam" id="PF24750">
    <property type="entry name" value="b-prop_At3g26010-like"/>
    <property type="match status" value="1"/>
</dbReference>